<name>A0ABP9NIH5_9PSEU</name>
<comment type="caution">
    <text evidence="2">The sequence shown here is derived from an EMBL/GenBank/DDBJ whole genome shotgun (WGS) entry which is preliminary data.</text>
</comment>
<organism evidence="2 3">
    <name type="scientific">Pseudonocardia adelaidensis</name>
    <dbReference type="NCBI Taxonomy" id="648754"/>
    <lineage>
        <taxon>Bacteria</taxon>
        <taxon>Bacillati</taxon>
        <taxon>Actinomycetota</taxon>
        <taxon>Actinomycetes</taxon>
        <taxon>Pseudonocardiales</taxon>
        <taxon>Pseudonocardiaceae</taxon>
        <taxon>Pseudonocardia</taxon>
    </lineage>
</organism>
<dbReference type="Pfam" id="PF05800">
    <property type="entry name" value="GvpO"/>
    <property type="match status" value="1"/>
</dbReference>
<evidence type="ECO:0000313" key="2">
    <source>
        <dbReference type="EMBL" id="GAA5121245.1"/>
    </source>
</evidence>
<feature type="region of interest" description="Disordered" evidence="1">
    <location>
        <begin position="1"/>
        <end position="44"/>
    </location>
</feature>
<reference evidence="3" key="1">
    <citation type="journal article" date="2019" name="Int. J. Syst. Evol. Microbiol.">
        <title>The Global Catalogue of Microorganisms (GCM) 10K type strain sequencing project: providing services to taxonomists for standard genome sequencing and annotation.</title>
        <authorList>
            <consortium name="The Broad Institute Genomics Platform"/>
            <consortium name="The Broad Institute Genome Sequencing Center for Infectious Disease"/>
            <person name="Wu L."/>
            <person name="Ma J."/>
        </authorList>
    </citation>
    <scope>NUCLEOTIDE SEQUENCE [LARGE SCALE GENOMIC DNA]</scope>
    <source>
        <strain evidence="3">JCM 18302</strain>
    </source>
</reference>
<evidence type="ECO:0000256" key="1">
    <source>
        <dbReference type="SAM" id="MobiDB-lite"/>
    </source>
</evidence>
<proteinExistence type="predicted"/>
<accession>A0ABP9NIH5</accession>
<protein>
    <submittedName>
        <fullName evidence="2">Gas vesicle protein GvpO</fullName>
    </submittedName>
</protein>
<dbReference type="Proteomes" id="UP001500804">
    <property type="component" value="Unassembled WGS sequence"/>
</dbReference>
<dbReference type="RefSeq" id="WP_345605626.1">
    <property type="nucleotide sequence ID" value="NZ_BAABJO010000009.1"/>
</dbReference>
<gene>
    <name evidence="2" type="primary">gvpO</name>
    <name evidence="2" type="ORF">GCM10023320_29750</name>
</gene>
<evidence type="ECO:0000313" key="3">
    <source>
        <dbReference type="Proteomes" id="UP001500804"/>
    </source>
</evidence>
<keyword evidence="3" id="KW-1185">Reference proteome</keyword>
<dbReference type="PIRSF" id="PIRSF028743">
    <property type="entry name" value="GvpO_protein"/>
    <property type="match status" value="1"/>
</dbReference>
<dbReference type="EMBL" id="BAABJO010000009">
    <property type="protein sequence ID" value="GAA5121245.1"/>
    <property type="molecule type" value="Genomic_DNA"/>
</dbReference>
<dbReference type="InterPro" id="IPR008634">
    <property type="entry name" value="Gas-vesicle_GvpO"/>
</dbReference>
<sequence>MADDEQEEPRRPRRTRRKAESEQEQAAGPDARDGHRGIPAQAAARRAAEHVVDFTGRDVETVVAIDSADDGWKVGVEVVETRRIPDTQDVLAIYEVRVDGHGDLVSYRRTRRYARSQLDGRCQ</sequence>